<keyword evidence="2 10" id="KW-0645">Protease</keyword>
<dbReference type="RefSeq" id="WP_204051608.1">
    <property type="nucleotide sequence ID" value="NZ_BOOF01000042.1"/>
</dbReference>
<keyword evidence="7" id="KW-0812">Transmembrane</keyword>
<gene>
    <name evidence="10" type="ORF">Msi02_64220</name>
</gene>
<feature type="chain" id="PRO_5046220159" evidence="8">
    <location>
        <begin position="25"/>
        <end position="390"/>
    </location>
</feature>
<evidence type="ECO:0000313" key="11">
    <source>
        <dbReference type="Proteomes" id="UP000660454"/>
    </source>
</evidence>
<evidence type="ECO:0000256" key="1">
    <source>
        <dbReference type="ARBA" id="ARBA00011073"/>
    </source>
</evidence>
<organism evidence="10 11">
    <name type="scientific">Microbispora siamensis</name>
    <dbReference type="NCBI Taxonomy" id="564413"/>
    <lineage>
        <taxon>Bacteria</taxon>
        <taxon>Bacillati</taxon>
        <taxon>Actinomycetota</taxon>
        <taxon>Actinomycetes</taxon>
        <taxon>Streptosporangiales</taxon>
        <taxon>Streptosporangiaceae</taxon>
        <taxon>Microbispora</taxon>
    </lineage>
</organism>
<keyword evidence="3" id="KW-0378">Hydrolase</keyword>
<comment type="caution">
    <text evidence="10">The sequence shown here is derived from an EMBL/GenBank/DDBJ whole genome shotgun (WGS) entry which is preliminary data.</text>
</comment>
<keyword evidence="7" id="KW-0472">Membrane</keyword>
<dbReference type="PANTHER" id="PTHR43806:SF11">
    <property type="entry name" value="CEREVISIN-RELATED"/>
    <property type="match status" value="1"/>
</dbReference>
<sequence length="390" mass="38768">MLRPASLCAALTAVLLGTGPAVWAAPAPGGEDSRWALDAVNAAAAWKVSKGAGVTVALLGGGQPDTGVPELSGRVERGPDMTGATFGDDTVRPGDDVTALASAIAGSGRGGGTSGIAPEARVLSLPVVRSRPGGGSAEPEGPAAETQDSPLARGIRYATGRGAKVICLPVPAYGVDRVERDAISFALARGVVLVAAVGDAGRSPYARQNGTSYWAFPAGYPGVVGVAAVDRKGAKTPGSSDNLSVLVAAPGDRVPVTLAGGRKGAVSGTGVASALVAGTIALIKAKYPDLSPELVSRALTATSRPHPPAGYDDKVGFGVVDAAAALRKAAELTGYGHASSVQDDAHFGKGPIAQGPARPGPDPVRLWIYGIAVALGIGGFCAAAVALRRR</sequence>
<feature type="region of interest" description="Disordered" evidence="6">
    <location>
        <begin position="128"/>
        <end position="151"/>
    </location>
</feature>
<dbReference type="GO" id="GO:0008233">
    <property type="term" value="F:peptidase activity"/>
    <property type="evidence" value="ECO:0007669"/>
    <property type="project" value="UniProtKB-KW"/>
</dbReference>
<dbReference type="InterPro" id="IPR036852">
    <property type="entry name" value="Peptidase_S8/S53_dom_sf"/>
</dbReference>
<dbReference type="InterPro" id="IPR000209">
    <property type="entry name" value="Peptidase_S8/S53_dom"/>
</dbReference>
<keyword evidence="11" id="KW-1185">Reference proteome</keyword>
<evidence type="ECO:0000256" key="5">
    <source>
        <dbReference type="PROSITE-ProRule" id="PRU01240"/>
    </source>
</evidence>
<dbReference type="PROSITE" id="PS51892">
    <property type="entry name" value="SUBTILASE"/>
    <property type="match status" value="1"/>
</dbReference>
<keyword evidence="7" id="KW-1133">Transmembrane helix</keyword>
<dbReference type="Gene3D" id="3.40.50.200">
    <property type="entry name" value="Peptidase S8/S53 domain"/>
    <property type="match status" value="1"/>
</dbReference>
<keyword evidence="4" id="KW-0720">Serine protease</keyword>
<dbReference type="Pfam" id="PF00082">
    <property type="entry name" value="Peptidase_S8"/>
    <property type="match status" value="1"/>
</dbReference>
<dbReference type="SUPFAM" id="SSF52743">
    <property type="entry name" value="Subtilisin-like"/>
    <property type="match status" value="1"/>
</dbReference>
<evidence type="ECO:0000256" key="8">
    <source>
        <dbReference type="SAM" id="SignalP"/>
    </source>
</evidence>
<feature type="transmembrane region" description="Helical" evidence="7">
    <location>
        <begin position="366"/>
        <end position="387"/>
    </location>
</feature>
<evidence type="ECO:0000256" key="7">
    <source>
        <dbReference type="SAM" id="Phobius"/>
    </source>
</evidence>
<evidence type="ECO:0000259" key="9">
    <source>
        <dbReference type="Pfam" id="PF00082"/>
    </source>
</evidence>
<proteinExistence type="inferred from homology"/>
<dbReference type="Proteomes" id="UP000660454">
    <property type="component" value="Unassembled WGS sequence"/>
</dbReference>
<evidence type="ECO:0000256" key="2">
    <source>
        <dbReference type="ARBA" id="ARBA00022670"/>
    </source>
</evidence>
<comment type="similarity">
    <text evidence="1 5">Belongs to the peptidase S8 family.</text>
</comment>
<comment type="caution">
    <text evidence="5">Lacks conserved residue(s) required for the propagation of feature annotation.</text>
</comment>
<evidence type="ECO:0000313" key="10">
    <source>
        <dbReference type="EMBL" id="GIH65605.1"/>
    </source>
</evidence>
<protein>
    <submittedName>
        <fullName evidence="10">Type VII secretion-associated serine protease</fullName>
    </submittedName>
</protein>
<dbReference type="PANTHER" id="PTHR43806">
    <property type="entry name" value="PEPTIDASE S8"/>
    <property type="match status" value="1"/>
</dbReference>
<dbReference type="EMBL" id="BOOF01000042">
    <property type="protein sequence ID" value="GIH65605.1"/>
    <property type="molecule type" value="Genomic_DNA"/>
</dbReference>
<reference evidence="10 11" key="1">
    <citation type="submission" date="2021-01" db="EMBL/GenBank/DDBJ databases">
        <title>Whole genome shotgun sequence of Microbispora siamensis NBRC 104113.</title>
        <authorList>
            <person name="Komaki H."/>
            <person name="Tamura T."/>
        </authorList>
    </citation>
    <scope>NUCLEOTIDE SEQUENCE [LARGE SCALE GENOMIC DNA]</scope>
    <source>
        <strain evidence="10 11">NBRC 104113</strain>
    </source>
</reference>
<keyword evidence="8" id="KW-0732">Signal</keyword>
<name>A0ABQ4GW39_9ACTN</name>
<evidence type="ECO:0000256" key="3">
    <source>
        <dbReference type="ARBA" id="ARBA00022801"/>
    </source>
</evidence>
<dbReference type="GO" id="GO:0006508">
    <property type="term" value="P:proteolysis"/>
    <property type="evidence" value="ECO:0007669"/>
    <property type="project" value="UniProtKB-KW"/>
</dbReference>
<feature type="signal peptide" evidence="8">
    <location>
        <begin position="1"/>
        <end position="24"/>
    </location>
</feature>
<accession>A0ABQ4GW39</accession>
<feature type="domain" description="Peptidase S8/S53" evidence="9">
    <location>
        <begin position="98"/>
        <end position="318"/>
    </location>
</feature>
<evidence type="ECO:0000256" key="4">
    <source>
        <dbReference type="ARBA" id="ARBA00022825"/>
    </source>
</evidence>
<dbReference type="InterPro" id="IPR050131">
    <property type="entry name" value="Peptidase_S8_subtilisin-like"/>
</dbReference>
<evidence type="ECO:0000256" key="6">
    <source>
        <dbReference type="SAM" id="MobiDB-lite"/>
    </source>
</evidence>